<dbReference type="RefSeq" id="WP_042629146.1">
    <property type="nucleotide sequence ID" value="NZ_BSTO01000008.1"/>
</dbReference>
<evidence type="ECO:0000313" key="2">
    <source>
        <dbReference type="Proteomes" id="UP000031838"/>
    </source>
</evidence>
<accession>A0A0B6SFF6</accession>
<dbReference type="OrthoDB" id="573733at2"/>
<evidence type="ECO:0008006" key="3">
    <source>
        <dbReference type="Google" id="ProtNLM"/>
    </source>
</evidence>
<dbReference type="Pfam" id="PF09932">
    <property type="entry name" value="DUF2164"/>
    <property type="match status" value="1"/>
</dbReference>
<dbReference type="HOGENOM" id="CLU_157964_1_1_4"/>
<dbReference type="InterPro" id="IPR018680">
    <property type="entry name" value="DUF2164"/>
</dbReference>
<dbReference type="Proteomes" id="UP000031838">
    <property type="component" value="Chromosome 2"/>
</dbReference>
<protein>
    <recommendedName>
        <fullName evidence="3">DUF2164 domain-containing protein</fullName>
    </recommendedName>
</protein>
<name>A0A0B6SFF6_BURPL</name>
<sequence length="91" mass="10554">MGIELTKPTRDEAIASLQRYFEEHMDEPIGNVTAGALLAFFLEEIGPSIYNQAVADAQEHLQRRVMELDFEVHEEEFPYWPKHAPKPKTRK</sequence>
<reference evidence="2" key="1">
    <citation type="submission" date="2011-03" db="EMBL/GenBank/DDBJ databases">
        <authorList>
            <person name="Voget S."/>
            <person name="Streit W.R."/>
            <person name="Jaeger K.E."/>
            <person name="Daniel R."/>
        </authorList>
    </citation>
    <scope>NUCLEOTIDE SEQUENCE [LARGE SCALE GENOMIC DNA]</scope>
    <source>
        <strain evidence="2">PG1</strain>
    </source>
</reference>
<dbReference type="KEGG" id="bgp:BGL_2c29070"/>
<proteinExistence type="predicted"/>
<dbReference type="AlphaFoldDB" id="A0A0B6SFF6"/>
<reference evidence="1 2" key="2">
    <citation type="journal article" date="2016" name="Appl. Microbiol. Biotechnol.">
        <title>Mutations improving production and secretion of extracellular lipase by Burkholderia glumae PG1.</title>
        <authorList>
            <person name="Knapp A."/>
            <person name="Voget S."/>
            <person name="Gao R."/>
            <person name="Zaburannyi N."/>
            <person name="Krysciak D."/>
            <person name="Breuer M."/>
            <person name="Hauer B."/>
            <person name="Streit W.R."/>
            <person name="Muller R."/>
            <person name="Daniel R."/>
            <person name="Jaeger K.E."/>
        </authorList>
    </citation>
    <scope>NUCLEOTIDE SEQUENCE [LARGE SCALE GENOMIC DNA]</scope>
    <source>
        <strain evidence="1 2">PG1</strain>
    </source>
</reference>
<dbReference type="EMBL" id="CP002581">
    <property type="protein sequence ID" value="AJK50961.1"/>
    <property type="molecule type" value="Genomic_DNA"/>
</dbReference>
<gene>
    <name evidence="1" type="ORF">BGL_2c29070</name>
</gene>
<keyword evidence="2" id="KW-1185">Reference proteome</keyword>
<dbReference type="KEGG" id="bpla:bpln_2g29100"/>
<evidence type="ECO:0000313" key="1">
    <source>
        <dbReference type="EMBL" id="AJK50961.1"/>
    </source>
</evidence>
<organism evidence="1 2">
    <name type="scientific">Burkholderia plantarii</name>
    <dbReference type="NCBI Taxonomy" id="41899"/>
    <lineage>
        <taxon>Bacteria</taxon>
        <taxon>Pseudomonadati</taxon>
        <taxon>Pseudomonadota</taxon>
        <taxon>Betaproteobacteria</taxon>
        <taxon>Burkholderiales</taxon>
        <taxon>Burkholderiaceae</taxon>
        <taxon>Burkholderia</taxon>
    </lineage>
</organism>